<gene>
    <name evidence="2" type="ORF">FMOSSE_LOCUS15281</name>
</gene>
<reference evidence="2" key="1">
    <citation type="submission" date="2021-06" db="EMBL/GenBank/DDBJ databases">
        <authorList>
            <person name="Kallberg Y."/>
            <person name="Tangrot J."/>
            <person name="Rosling A."/>
        </authorList>
    </citation>
    <scope>NUCLEOTIDE SEQUENCE</scope>
    <source>
        <strain evidence="2">87-6 pot B 2015</strain>
    </source>
</reference>
<dbReference type="AlphaFoldDB" id="A0A9N9NDL1"/>
<dbReference type="EMBL" id="CAJVPP010014776">
    <property type="protein sequence ID" value="CAG8725143.1"/>
    <property type="molecule type" value="Genomic_DNA"/>
</dbReference>
<organism evidence="2 3">
    <name type="scientific">Funneliformis mosseae</name>
    <name type="common">Endomycorrhizal fungus</name>
    <name type="synonym">Glomus mosseae</name>
    <dbReference type="NCBI Taxonomy" id="27381"/>
    <lineage>
        <taxon>Eukaryota</taxon>
        <taxon>Fungi</taxon>
        <taxon>Fungi incertae sedis</taxon>
        <taxon>Mucoromycota</taxon>
        <taxon>Glomeromycotina</taxon>
        <taxon>Glomeromycetes</taxon>
        <taxon>Glomerales</taxon>
        <taxon>Glomeraceae</taxon>
        <taxon>Funneliformis</taxon>
    </lineage>
</organism>
<comment type="caution">
    <text evidence="2">The sequence shown here is derived from an EMBL/GenBank/DDBJ whole genome shotgun (WGS) entry which is preliminary data.</text>
</comment>
<protein>
    <submittedName>
        <fullName evidence="2">3385_t:CDS:1</fullName>
    </submittedName>
</protein>
<name>A0A9N9NDL1_FUNMO</name>
<feature type="coiled-coil region" evidence="1">
    <location>
        <begin position="91"/>
        <end position="118"/>
    </location>
</feature>
<feature type="non-terminal residue" evidence="2">
    <location>
        <position position="325"/>
    </location>
</feature>
<keyword evidence="1" id="KW-0175">Coiled coil</keyword>
<evidence type="ECO:0000313" key="2">
    <source>
        <dbReference type="EMBL" id="CAG8725143.1"/>
    </source>
</evidence>
<sequence>SILVDKYEKYVENLLKGLTEAGTTTPIFQKGELESLQAKNLKYEDIKDKISIFPSYTIKLIEAYPRNEVVDKFDDDVTNENSAKYSELAEINSQKGKINTEKEAIEKLRDKAKKEALKTDATFDPDAELAKLDVEETANQDSKFFNDEVVKNYLQSIKDSLESVERELDSVEQNELDQLTYYIENSEVPPPKRRILLMKLKGALGVKTNVFINGASSKINKAELVKYLVVHTIALQELKVDNKLKEQILKEMEDYKDDDKRLDKSKYRDEKEFTEEEIIKYYAEKLGGQNHAKKKYEKLFKDQQQESWLSHLEKKTPCSMMKFSC</sequence>
<dbReference type="Proteomes" id="UP000789375">
    <property type="component" value="Unassembled WGS sequence"/>
</dbReference>
<keyword evidence="3" id="KW-1185">Reference proteome</keyword>
<evidence type="ECO:0000256" key="1">
    <source>
        <dbReference type="SAM" id="Coils"/>
    </source>
</evidence>
<proteinExistence type="predicted"/>
<accession>A0A9N9NDL1</accession>
<evidence type="ECO:0000313" key="3">
    <source>
        <dbReference type="Proteomes" id="UP000789375"/>
    </source>
</evidence>